<comment type="caution">
    <text evidence="3">The sequence shown here is derived from an EMBL/GenBank/DDBJ whole genome shotgun (WGS) entry which is preliminary data.</text>
</comment>
<feature type="compositionally biased region" description="Low complexity" evidence="1">
    <location>
        <begin position="28"/>
        <end position="52"/>
    </location>
</feature>
<organism evidence="3 5">
    <name type="scientific">Brassica cretica</name>
    <name type="common">Mustard</name>
    <dbReference type="NCBI Taxonomy" id="69181"/>
    <lineage>
        <taxon>Eukaryota</taxon>
        <taxon>Viridiplantae</taxon>
        <taxon>Streptophyta</taxon>
        <taxon>Embryophyta</taxon>
        <taxon>Tracheophyta</taxon>
        <taxon>Spermatophyta</taxon>
        <taxon>Magnoliopsida</taxon>
        <taxon>eudicotyledons</taxon>
        <taxon>Gunneridae</taxon>
        <taxon>Pentapetalae</taxon>
        <taxon>rosids</taxon>
        <taxon>malvids</taxon>
        <taxon>Brassicales</taxon>
        <taxon>Brassicaceae</taxon>
        <taxon>Brassiceae</taxon>
        <taxon>Brassica</taxon>
    </lineage>
</organism>
<sequence>MDTPLDVDPPQELVTTPDHVSQIFFYGSSYTTPESSSTSGDPHITTSSPSTSHHGHDEQGSVSRVRSLILTMPEKTYTESSLLDDG</sequence>
<name>A0A3N6Q993_BRACR</name>
<dbReference type="EMBL" id="QGKX02001290">
    <property type="protein sequence ID" value="KAF3538259.1"/>
    <property type="molecule type" value="Genomic_DNA"/>
</dbReference>
<gene>
    <name evidence="3" type="ORF">F2Q68_00009859</name>
    <name evidence="4" type="ORF">F2Q69_00021710</name>
    <name evidence="2" type="ORF">F2Q70_00016893</name>
</gene>
<evidence type="ECO:0000313" key="3">
    <source>
        <dbReference type="EMBL" id="KAF2600356.1"/>
    </source>
</evidence>
<evidence type="ECO:0000256" key="1">
    <source>
        <dbReference type="SAM" id="MobiDB-lite"/>
    </source>
</evidence>
<evidence type="ECO:0000313" key="4">
    <source>
        <dbReference type="EMBL" id="KAF3538259.1"/>
    </source>
</evidence>
<evidence type="ECO:0000313" key="2">
    <source>
        <dbReference type="EMBL" id="KAF2565164.1"/>
    </source>
</evidence>
<evidence type="ECO:0000313" key="5">
    <source>
        <dbReference type="Proteomes" id="UP000712281"/>
    </source>
</evidence>
<protein>
    <submittedName>
        <fullName evidence="3">Uncharacterized protein</fullName>
    </submittedName>
</protein>
<proteinExistence type="predicted"/>
<accession>A0A3N6Q993</accession>
<feature type="region of interest" description="Disordered" evidence="1">
    <location>
        <begin position="26"/>
        <end position="86"/>
    </location>
</feature>
<dbReference type="EMBL" id="QGKW02000717">
    <property type="protein sequence ID" value="KAF2600356.1"/>
    <property type="molecule type" value="Genomic_DNA"/>
</dbReference>
<dbReference type="Proteomes" id="UP000712600">
    <property type="component" value="Unassembled WGS sequence"/>
</dbReference>
<reference evidence="3" key="1">
    <citation type="submission" date="2019-12" db="EMBL/GenBank/DDBJ databases">
        <title>Genome sequencing and annotation of Brassica cretica.</title>
        <authorList>
            <person name="Studholme D.J."/>
            <person name="Sarris P.F."/>
        </authorList>
    </citation>
    <scope>NUCLEOTIDE SEQUENCE</scope>
    <source>
        <strain evidence="3">PFS-001/15</strain>
        <strain evidence="2">PFS-102/07</strain>
        <tissue evidence="3">Leaf</tissue>
    </source>
</reference>
<dbReference type="Proteomes" id="UP000712281">
    <property type="component" value="Unassembled WGS sequence"/>
</dbReference>
<dbReference type="EMBL" id="QGKY02001250">
    <property type="protein sequence ID" value="KAF2565164.1"/>
    <property type="molecule type" value="Genomic_DNA"/>
</dbReference>
<reference evidence="4" key="2">
    <citation type="submission" date="2019-12" db="EMBL/GenBank/DDBJ databases">
        <title>Genome sequencing and annotation of Brassica cretica.</title>
        <authorList>
            <person name="Studholme D.J."/>
            <person name="Sarris P."/>
        </authorList>
    </citation>
    <scope>NUCLEOTIDE SEQUENCE</scope>
    <source>
        <strain evidence="4">PFS-109/04</strain>
        <tissue evidence="4">Leaf</tissue>
    </source>
</reference>
<dbReference type="AlphaFoldDB" id="A0A3N6Q993"/>